<keyword evidence="3" id="KW-1185">Reference proteome</keyword>
<organism evidence="2 3">
    <name type="scientific">Spinactinospora alkalitolerans</name>
    <dbReference type="NCBI Taxonomy" id="687207"/>
    <lineage>
        <taxon>Bacteria</taxon>
        <taxon>Bacillati</taxon>
        <taxon>Actinomycetota</taxon>
        <taxon>Actinomycetes</taxon>
        <taxon>Streptosporangiales</taxon>
        <taxon>Nocardiopsidaceae</taxon>
        <taxon>Spinactinospora</taxon>
    </lineage>
</organism>
<name>A0A852TP90_9ACTN</name>
<reference evidence="2 3" key="1">
    <citation type="submission" date="2020-07" db="EMBL/GenBank/DDBJ databases">
        <title>Sequencing the genomes of 1000 actinobacteria strains.</title>
        <authorList>
            <person name="Klenk H.-P."/>
        </authorList>
    </citation>
    <scope>NUCLEOTIDE SEQUENCE [LARGE SCALE GENOMIC DNA]</scope>
    <source>
        <strain evidence="2 3">CXB654</strain>
    </source>
</reference>
<gene>
    <name evidence="2" type="ORF">HDA32_000888</name>
</gene>
<evidence type="ECO:0000313" key="2">
    <source>
        <dbReference type="EMBL" id="NYE45768.1"/>
    </source>
</evidence>
<proteinExistence type="predicted"/>
<evidence type="ECO:0000313" key="3">
    <source>
        <dbReference type="Proteomes" id="UP000589036"/>
    </source>
</evidence>
<feature type="compositionally biased region" description="Polar residues" evidence="1">
    <location>
        <begin position="19"/>
        <end position="29"/>
    </location>
</feature>
<evidence type="ECO:0000256" key="1">
    <source>
        <dbReference type="SAM" id="MobiDB-lite"/>
    </source>
</evidence>
<protein>
    <submittedName>
        <fullName evidence="2">Uncharacterized protein</fullName>
    </submittedName>
</protein>
<comment type="caution">
    <text evidence="2">The sequence shown here is derived from an EMBL/GenBank/DDBJ whole genome shotgun (WGS) entry which is preliminary data.</text>
</comment>
<accession>A0A852TP90</accession>
<sequence length="29" mass="3148">MSFNLGSRMERAKGDIDTSLDTTATAFPD</sequence>
<dbReference type="EMBL" id="JACCCC010000001">
    <property type="protein sequence ID" value="NYE45768.1"/>
    <property type="molecule type" value="Genomic_DNA"/>
</dbReference>
<dbReference type="AlphaFoldDB" id="A0A852TP90"/>
<dbReference type="Proteomes" id="UP000589036">
    <property type="component" value="Unassembled WGS sequence"/>
</dbReference>
<feature type="region of interest" description="Disordered" evidence="1">
    <location>
        <begin position="1"/>
        <end position="29"/>
    </location>
</feature>